<organism evidence="1 2">
    <name type="scientific">Nocardia yunnanensis</name>
    <dbReference type="NCBI Taxonomy" id="2382165"/>
    <lineage>
        <taxon>Bacteria</taxon>
        <taxon>Bacillati</taxon>
        <taxon>Actinomycetota</taxon>
        <taxon>Actinomycetes</taxon>
        <taxon>Mycobacteriales</taxon>
        <taxon>Nocardiaceae</taxon>
        <taxon>Nocardia</taxon>
    </lineage>
</organism>
<dbReference type="KEGG" id="nyu:D7D52_10410"/>
<evidence type="ECO:0000313" key="2">
    <source>
        <dbReference type="Proteomes" id="UP000267164"/>
    </source>
</evidence>
<gene>
    <name evidence="1" type="ORF">D7D52_10410</name>
</gene>
<protein>
    <submittedName>
        <fullName evidence="1">Uncharacterized protein</fullName>
    </submittedName>
</protein>
<proteinExistence type="predicted"/>
<dbReference type="EMBL" id="CP032568">
    <property type="protein sequence ID" value="AYF74207.1"/>
    <property type="molecule type" value="Genomic_DNA"/>
</dbReference>
<reference evidence="1 2" key="1">
    <citation type="submission" date="2018-09" db="EMBL/GenBank/DDBJ databases">
        <title>Nocardia yunnanensis sp. nov., an actinomycete isolated from a soil sample.</title>
        <authorList>
            <person name="Zhang J."/>
        </authorList>
    </citation>
    <scope>NUCLEOTIDE SEQUENCE [LARGE SCALE GENOMIC DNA]</scope>
    <source>
        <strain evidence="1 2">CFHS0054</strain>
    </source>
</reference>
<dbReference type="RefSeq" id="WP_120736128.1">
    <property type="nucleotide sequence ID" value="NZ_CP032568.1"/>
</dbReference>
<dbReference type="Proteomes" id="UP000267164">
    <property type="component" value="Chromosome"/>
</dbReference>
<evidence type="ECO:0000313" key="1">
    <source>
        <dbReference type="EMBL" id="AYF74207.1"/>
    </source>
</evidence>
<name>A0A386ZAC8_9NOCA</name>
<sequence>MGGTLWLFCGIDLEREVHEGETVYLDRELLAAGDRRVSQEHAPAIFSARGRWYLENRYEGKRLVLENVDTHKIYRIPQRVAQELDGEDFHVYVAHQTVAVQVDGYVRPEGRPECNTLTDGLGRDADLQVRQLLDEKPDWRQAVLVRYSEFMDPTISNPRPLTSDEVERFVPRGRELANQAQRSMKQLTGLELLELGHWLTHSGILLASHRVELPFSPV</sequence>
<accession>A0A386ZAC8</accession>
<dbReference type="AlphaFoldDB" id="A0A386ZAC8"/>
<dbReference type="OrthoDB" id="9847971at2"/>
<keyword evidence="2" id="KW-1185">Reference proteome</keyword>